<accession>A0A2H0UVA7</accession>
<gene>
    <name evidence="1" type="ORF">COU05_00010</name>
</gene>
<dbReference type="EMBL" id="PFAX01000001">
    <property type="protein sequence ID" value="PIR90796.1"/>
    <property type="molecule type" value="Genomic_DNA"/>
</dbReference>
<dbReference type="Proteomes" id="UP000230132">
    <property type="component" value="Unassembled WGS sequence"/>
</dbReference>
<comment type="caution">
    <text evidence="1">The sequence shown here is derived from an EMBL/GenBank/DDBJ whole genome shotgun (WGS) entry which is preliminary data.</text>
</comment>
<name>A0A2H0UVA7_9BACT</name>
<sequence length="99" mass="11765">MEIKKVGLWWLDTETRLIFRNEDFSKEEVEAILPQVISEIENTPYLDSGHMLVELEGRKFFVYVWEKSSVELPFIFRHSEKTRTANPEAICGFRELGKW</sequence>
<evidence type="ECO:0000313" key="1">
    <source>
        <dbReference type="EMBL" id="PIR90796.1"/>
    </source>
</evidence>
<reference evidence="2" key="1">
    <citation type="submission" date="2017-09" db="EMBL/GenBank/DDBJ databases">
        <title>Depth-based differentiation of microbial function through sediment-hosted aquifers and enrichment of novel symbionts in the deep terrestrial subsurface.</title>
        <authorList>
            <person name="Probst A.J."/>
            <person name="Ladd B."/>
            <person name="Jarett J.K."/>
            <person name="Geller-Mcgrath D.E."/>
            <person name="Sieber C.M.K."/>
            <person name="Emerson J.B."/>
            <person name="Anantharaman K."/>
            <person name="Thomas B.C."/>
            <person name="Malmstrom R."/>
            <person name="Stieglmeier M."/>
            <person name="Klingl A."/>
            <person name="Woyke T."/>
            <person name="Ryan C.M."/>
            <person name="Banfield J.F."/>
        </authorList>
    </citation>
    <scope>NUCLEOTIDE SEQUENCE [LARGE SCALE GENOMIC DNA]</scope>
</reference>
<proteinExistence type="predicted"/>
<protein>
    <submittedName>
        <fullName evidence="1">Uncharacterized protein</fullName>
    </submittedName>
</protein>
<evidence type="ECO:0000313" key="2">
    <source>
        <dbReference type="Proteomes" id="UP000230132"/>
    </source>
</evidence>
<dbReference type="AlphaFoldDB" id="A0A2H0UVA7"/>
<organism evidence="1 2">
    <name type="scientific">bacterium (Candidatus Gribaldobacteria) CG10_big_fil_rev_8_21_14_0_10_37_21</name>
    <dbReference type="NCBI Taxonomy" id="2014275"/>
    <lineage>
        <taxon>Bacteria</taxon>
        <taxon>Candidatus Gribaldobacteria</taxon>
    </lineage>
</organism>